<feature type="transmembrane region" description="Helical" evidence="9">
    <location>
        <begin position="12"/>
        <end position="34"/>
    </location>
</feature>
<keyword evidence="2 8" id="KW-0813">Transport</keyword>
<evidence type="ECO:0000256" key="8">
    <source>
        <dbReference type="RuleBase" id="RU004057"/>
    </source>
</evidence>
<evidence type="ECO:0000256" key="1">
    <source>
        <dbReference type="ARBA" id="ARBA00004429"/>
    </source>
</evidence>
<dbReference type="GO" id="GO:0017038">
    <property type="term" value="P:protein import"/>
    <property type="evidence" value="ECO:0007669"/>
    <property type="project" value="TreeGrafter"/>
</dbReference>
<keyword evidence="5 8" id="KW-0653">Protein transport</keyword>
<evidence type="ECO:0000256" key="2">
    <source>
        <dbReference type="ARBA" id="ARBA00022448"/>
    </source>
</evidence>
<dbReference type="InterPro" id="IPR050790">
    <property type="entry name" value="ExbB/TolQ_transport"/>
</dbReference>
<evidence type="ECO:0000256" key="9">
    <source>
        <dbReference type="SAM" id="Phobius"/>
    </source>
</evidence>
<feature type="domain" description="MotA/TolQ/ExbB proton channel" evidence="10">
    <location>
        <begin position="77"/>
        <end position="170"/>
    </location>
</feature>
<comment type="subcellular location">
    <subcellularLocation>
        <location evidence="1">Cell inner membrane</location>
        <topology evidence="1">Multi-pass membrane protein</topology>
    </subcellularLocation>
    <subcellularLocation>
        <location evidence="8">Membrane</location>
        <topology evidence="8">Multi-pass membrane protein</topology>
    </subcellularLocation>
</comment>
<dbReference type="PANTHER" id="PTHR30625:SF15">
    <property type="entry name" value="BIOPOLYMER TRANSPORT PROTEIN EXBB"/>
    <property type="match status" value="1"/>
</dbReference>
<evidence type="ECO:0000313" key="11">
    <source>
        <dbReference type="EMBL" id="AQQ59955.1"/>
    </source>
</evidence>
<evidence type="ECO:0000256" key="6">
    <source>
        <dbReference type="ARBA" id="ARBA00022989"/>
    </source>
</evidence>
<evidence type="ECO:0000259" key="10">
    <source>
        <dbReference type="Pfam" id="PF01618"/>
    </source>
</evidence>
<keyword evidence="11" id="KW-0969">Cilium</keyword>
<keyword evidence="4 9" id="KW-0812">Transmembrane</keyword>
<dbReference type="KEGG" id="hbl:XJ32_07505"/>
<feature type="transmembrane region" description="Helical" evidence="9">
    <location>
        <begin position="95"/>
        <end position="115"/>
    </location>
</feature>
<keyword evidence="6 9" id="KW-1133">Transmembrane helix</keyword>
<dbReference type="Proteomes" id="UP000188298">
    <property type="component" value="Chromosome"/>
</dbReference>
<dbReference type="Pfam" id="PF01618">
    <property type="entry name" value="MotA_ExbB"/>
    <property type="match status" value="1"/>
</dbReference>
<comment type="similarity">
    <text evidence="8">Belongs to the exbB/tolQ family.</text>
</comment>
<keyword evidence="11" id="KW-0282">Flagellum</keyword>
<protein>
    <submittedName>
        <fullName evidence="11">Flagellar motor protein MotA</fullName>
    </submittedName>
</protein>
<dbReference type="InterPro" id="IPR002898">
    <property type="entry name" value="MotA_ExbB_proton_chnl"/>
</dbReference>
<keyword evidence="3" id="KW-1003">Cell membrane</keyword>
<dbReference type="AlphaFoldDB" id="A0A1Q2LHX2"/>
<dbReference type="EMBL" id="CP019645">
    <property type="protein sequence ID" value="AQQ59955.1"/>
    <property type="molecule type" value="Genomic_DNA"/>
</dbReference>
<evidence type="ECO:0000256" key="4">
    <source>
        <dbReference type="ARBA" id="ARBA00022692"/>
    </source>
</evidence>
<keyword evidence="11" id="KW-0966">Cell projection</keyword>
<organism evidence="11 12">
    <name type="scientific">Helicobacter bilis</name>
    <dbReference type="NCBI Taxonomy" id="37372"/>
    <lineage>
        <taxon>Bacteria</taxon>
        <taxon>Pseudomonadati</taxon>
        <taxon>Campylobacterota</taxon>
        <taxon>Epsilonproteobacteria</taxon>
        <taxon>Campylobacterales</taxon>
        <taxon>Helicobacteraceae</taxon>
        <taxon>Helicobacter</taxon>
    </lineage>
</organism>
<gene>
    <name evidence="11" type="ORF">XJ32_07505</name>
</gene>
<sequence>MGALVSFFETSGVITLLVIFWLSLYVIATLWIFIYKWFVIRGIQDRETYSLDLLLSKDISIPQSAVFARSKGHRLLSKEMLQVWKSQILKNASGGLTFLSIVSSTAPFIGLFGTVTEILDAFAHLGSQGQATFEVIAPIISKALVATAWGILCAIPAYSFYLILKRKIAVLGVCLQAQIDVALAATADTDNNGFDRTKEAFTQEKTNNIVWGGKVNG</sequence>
<dbReference type="RefSeq" id="WP_077388880.1">
    <property type="nucleotide sequence ID" value="NZ_CALESD010000041.1"/>
</dbReference>
<accession>A0A1Q2LHX2</accession>
<evidence type="ECO:0000256" key="5">
    <source>
        <dbReference type="ARBA" id="ARBA00022927"/>
    </source>
</evidence>
<name>A0A1Q2LHX2_9HELI</name>
<evidence type="ECO:0000256" key="7">
    <source>
        <dbReference type="ARBA" id="ARBA00023136"/>
    </source>
</evidence>
<dbReference type="PANTHER" id="PTHR30625">
    <property type="entry name" value="PROTEIN TOLQ"/>
    <property type="match status" value="1"/>
</dbReference>
<dbReference type="GO" id="GO:0005886">
    <property type="term" value="C:plasma membrane"/>
    <property type="evidence" value="ECO:0007669"/>
    <property type="project" value="UniProtKB-SubCell"/>
</dbReference>
<proteinExistence type="inferred from homology"/>
<evidence type="ECO:0000313" key="12">
    <source>
        <dbReference type="Proteomes" id="UP000188298"/>
    </source>
</evidence>
<feature type="transmembrane region" description="Helical" evidence="9">
    <location>
        <begin position="135"/>
        <end position="158"/>
    </location>
</feature>
<evidence type="ECO:0000256" key="3">
    <source>
        <dbReference type="ARBA" id="ARBA00022475"/>
    </source>
</evidence>
<keyword evidence="7 9" id="KW-0472">Membrane</keyword>
<reference evidence="11 12" key="1">
    <citation type="submission" date="2017-02" db="EMBL/GenBank/DDBJ databases">
        <title>Whole genome sequencing of Helicobacter bilis strain AAQJH.</title>
        <authorList>
            <person name="Conlan S."/>
            <person name="Thomas P.J."/>
            <person name="Mullikin J."/>
            <person name="Palmore T.N."/>
            <person name="Frank K.M."/>
            <person name="Segre J.A."/>
        </authorList>
    </citation>
    <scope>NUCLEOTIDE SEQUENCE [LARGE SCALE GENOMIC DNA]</scope>
    <source>
        <strain evidence="11 12">AAQJH</strain>
    </source>
</reference>